<comment type="similarity">
    <text evidence="1 4">Belongs to the bacterial ribosomal protein bL12 family.</text>
</comment>
<dbReference type="GO" id="GO:0003729">
    <property type="term" value="F:mRNA binding"/>
    <property type="evidence" value="ECO:0007669"/>
    <property type="project" value="TreeGrafter"/>
</dbReference>
<organism evidence="7">
    <name type="scientific">candidate division WOR-3 bacterium</name>
    <dbReference type="NCBI Taxonomy" id="2052148"/>
    <lineage>
        <taxon>Bacteria</taxon>
        <taxon>Bacteria division WOR-3</taxon>
    </lineage>
</organism>
<comment type="subunit">
    <text evidence="4">Homodimer. Part of the ribosomal stalk of the 50S ribosomal subunit. Forms a multimeric L10(L12)X complex, where L10 forms an elongated spine to which 2 to 4 L12 dimers bind in a sequential fashion. Binds GTP-bound translation factors.</text>
</comment>
<dbReference type="AlphaFoldDB" id="A0A7V3VUA2"/>
<dbReference type="GO" id="GO:0003735">
    <property type="term" value="F:structural constituent of ribosome"/>
    <property type="evidence" value="ECO:0007669"/>
    <property type="project" value="InterPro"/>
</dbReference>
<evidence type="ECO:0000256" key="2">
    <source>
        <dbReference type="ARBA" id="ARBA00022980"/>
    </source>
</evidence>
<dbReference type="HAMAP" id="MF_00368">
    <property type="entry name" value="Ribosomal_bL12"/>
    <property type="match status" value="1"/>
</dbReference>
<dbReference type="InterPro" id="IPR036235">
    <property type="entry name" value="Ribosomal_bL12_oligo_N_sf"/>
</dbReference>
<reference evidence="7" key="1">
    <citation type="journal article" date="2020" name="mSystems">
        <title>Genome- and Community-Level Interaction Insights into Carbon Utilization and Element Cycling Functions of Hydrothermarchaeota in Hydrothermal Sediment.</title>
        <authorList>
            <person name="Zhou Z."/>
            <person name="Liu Y."/>
            <person name="Xu W."/>
            <person name="Pan J."/>
            <person name="Luo Z.H."/>
            <person name="Li M."/>
        </authorList>
    </citation>
    <scope>NUCLEOTIDE SEQUENCE [LARGE SCALE GENOMIC DNA]</scope>
    <source>
        <strain evidence="7">SpSt-961</strain>
    </source>
</reference>
<evidence type="ECO:0000259" key="5">
    <source>
        <dbReference type="Pfam" id="PF00542"/>
    </source>
</evidence>
<dbReference type="Pfam" id="PF00542">
    <property type="entry name" value="Ribosomal_L12"/>
    <property type="match status" value="1"/>
</dbReference>
<feature type="domain" description="Large ribosomal subunit protein bL12 C-terminal" evidence="5">
    <location>
        <begin position="67"/>
        <end position="132"/>
    </location>
</feature>
<dbReference type="InterPro" id="IPR014719">
    <property type="entry name" value="Ribosomal_bL12_C/ClpS-like"/>
</dbReference>
<dbReference type="PANTHER" id="PTHR45987">
    <property type="entry name" value="39S RIBOSOMAL PROTEIN L12"/>
    <property type="match status" value="1"/>
</dbReference>
<feature type="domain" description="Large ribosomal subunit protein bL12 oligomerization" evidence="6">
    <location>
        <begin position="11"/>
        <end position="53"/>
    </location>
</feature>
<keyword evidence="3 4" id="KW-0687">Ribonucleoprotein</keyword>
<dbReference type="PANTHER" id="PTHR45987:SF4">
    <property type="entry name" value="LARGE RIBOSOMAL SUBUNIT PROTEIN BL12M"/>
    <property type="match status" value="1"/>
</dbReference>
<evidence type="ECO:0000313" key="7">
    <source>
        <dbReference type="EMBL" id="HGE78372.1"/>
    </source>
</evidence>
<dbReference type="InterPro" id="IPR000206">
    <property type="entry name" value="Ribosomal_bL12"/>
</dbReference>
<comment type="function">
    <text evidence="4">Forms part of the ribosomal stalk which helps the ribosome interact with GTP-bound translation factors. Is thus essential for accurate translation.</text>
</comment>
<evidence type="ECO:0000256" key="4">
    <source>
        <dbReference type="HAMAP-Rule" id="MF_00368"/>
    </source>
</evidence>
<dbReference type="GO" id="GO:0022625">
    <property type="term" value="C:cytosolic large ribosomal subunit"/>
    <property type="evidence" value="ECO:0007669"/>
    <property type="project" value="TreeGrafter"/>
</dbReference>
<dbReference type="InterPro" id="IPR013823">
    <property type="entry name" value="Ribosomal_bL12_C"/>
</dbReference>
<accession>A0A7V3VUA2</accession>
<dbReference type="EMBL" id="DTOZ01000137">
    <property type="protein sequence ID" value="HGE78372.1"/>
    <property type="molecule type" value="Genomic_DNA"/>
</dbReference>
<gene>
    <name evidence="4" type="primary">rplL</name>
    <name evidence="7" type="ORF">ENX68_05160</name>
</gene>
<keyword evidence="2 4" id="KW-0689">Ribosomal protein</keyword>
<dbReference type="CDD" id="cd00387">
    <property type="entry name" value="Ribosomal_L7_L12"/>
    <property type="match status" value="1"/>
</dbReference>
<dbReference type="InterPro" id="IPR008932">
    <property type="entry name" value="Ribosomal_bL12_oligo"/>
</dbReference>
<name>A0A7V3VUA2_UNCW3</name>
<evidence type="ECO:0000259" key="6">
    <source>
        <dbReference type="Pfam" id="PF16320"/>
    </source>
</evidence>
<evidence type="ECO:0000256" key="3">
    <source>
        <dbReference type="ARBA" id="ARBA00023274"/>
    </source>
</evidence>
<evidence type="ECO:0000256" key="1">
    <source>
        <dbReference type="ARBA" id="ARBA00007197"/>
    </source>
</evidence>
<dbReference type="SUPFAM" id="SSF54736">
    <property type="entry name" value="ClpS-like"/>
    <property type="match status" value="1"/>
</dbReference>
<dbReference type="FunFam" id="3.30.1390.10:FF:000001">
    <property type="entry name" value="50S ribosomal protein L7/L12"/>
    <property type="match status" value="1"/>
</dbReference>
<dbReference type="GO" id="GO:0006412">
    <property type="term" value="P:translation"/>
    <property type="evidence" value="ECO:0007669"/>
    <property type="project" value="UniProtKB-UniRule"/>
</dbReference>
<dbReference type="Pfam" id="PF16320">
    <property type="entry name" value="Ribosomal_L12_N"/>
    <property type="match status" value="1"/>
</dbReference>
<dbReference type="Gene3D" id="1.20.5.710">
    <property type="entry name" value="Single helix bin"/>
    <property type="match status" value="1"/>
</dbReference>
<dbReference type="NCBIfam" id="TIGR00855">
    <property type="entry name" value="L12"/>
    <property type="match status" value="1"/>
</dbReference>
<dbReference type="SUPFAM" id="SSF48300">
    <property type="entry name" value="Ribosomal protein L7/12, oligomerisation (N-terminal) domain"/>
    <property type="match status" value="1"/>
</dbReference>
<proteinExistence type="inferred from homology"/>
<protein>
    <recommendedName>
        <fullName evidence="4">Large ribosomal subunit protein bL12</fullName>
    </recommendedName>
</protein>
<comment type="caution">
    <text evidence="7">The sequence shown here is derived from an EMBL/GenBank/DDBJ whole genome shotgun (WGS) entry which is preliminary data.</text>
</comment>
<dbReference type="Gene3D" id="3.30.1390.10">
    <property type="match status" value="1"/>
</dbReference>
<sequence>MTDKIKRSVVELVDDISNLTVLELSELVKALQEKFGVSAAAPVQVVAQPGVGAETAKAAAEEKSEYTITLTASGDKKIQVLKVLRELTGLGLKEAKELVDNPPKVIKEGATKEEAQNFKAKLEEVGATVEIK</sequence>